<evidence type="ECO:0000256" key="2">
    <source>
        <dbReference type="ARBA" id="ARBA00009239"/>
    </source>
</evidence>
<evidence type="ECO:0000256" key="6">
    <source>
        <dbReference type="ARBA" id="ARBA00022989"/>
    </source>
</evidence>
<dbReference type="GO" id="GO:0032580">
    <property type="term" value="C:Golgi cisterna membrane"/>
    <property type="evidence" value="ECO:0007669"/>
    <property type="project" value="UniProtKB-SubCell"/>
</dbReference>
<evidence type="ECO:0000256" key="1">
    <source>
        <dbReference type="ARBA" id="ARBA00004447"/>
    </source>
</evidence>
<dbReference type="InterPro" id="IPR008428">
    <property type="entry name" value="Chond_GalNAc"/>
</dbReference>
<evidence type="ECO:0000256" key="5">
    <source>
        <dbReference type="ARBA" id="ARBA00022968"/>
    </source>
</evidence>
<evidence type="ECO:0000256" key="7">
    <source>
        <dbReference type="ARBA" id="ARBA00023034"/>
    </source>
</evidence>
<keyword evidence="8" id="KW-0472">Membrane</keyword>
<reference evidence="11" key="1">
    <citation type="submission" date="2013-02" db="EMBL/GenBank/DDBJ databases">
        <authorList>
            <person name="Hughes D."/>
        </authorList>
    </citation>
    <scope>NUCLEOTIDE SEQUENCE</scope>
    <source>
        <strain>Durham</strain>
        <strain evidence="11">NC isolate 2 -- Noor lab</strain>
    </source>
</reference>
<keyword evidence="7 9" id="KW-0333">Golgi apparatus</keyword>
<evidence type="ECO:0000256" key="8">
    <source>
        <dbReference type="ARBA" id="ARBA00023136"/>
    </source>
</evidence>
<evidence type="ECO:0000256" key="4">
    <source>
        <dbReference type="ARBA" id="ARBA00022692"/>
    </source>
</evidence>
<dbReference type="Proteomes" id="UP000015102">
    <property type="component" value="Unassembled WGS sequence"/>
</dbReference>
<dbReference type="AlphaFoldDB" id="T1H127"/>
<keyword evidence="4" id="KW-0812">Transmembrane</keyword>
<dbReference type="STRING" id="36166.T1H127"/>
<evidence type="ECO:0000256" key="9">
    <source>
        <dbReference type="RuleBase" id="RU364016"/>
    </source>
</evidence>
<dbReference type="EMBL" id="CAQQ02054199">
    <property type="status" value="NOT_ANNOTATED_CDS"/>
    <property type="molecule type" value="Genomic_DNA"/>
</dbReference>
<evidence type="ECO:0000313" key="10">
    <source>
        <dbReference type="EnsemblMetazoa" id="MESCA009878-PA"/>
    </source>
</evidence>
<dbReference type="EMBL" id="CAQQ02054200">
    <property type="status" value="NOT_ANNOTATED_CDS"/>
    <property type="molecule type" value="Genomic_DNA"/>
</dbReference>
<sequence>MYRMNSESKGDKDPFRDIKQLALNLSTKFKNDGSRIAWVSTRLPASFSGSSTTEDVMLSSIYSTNGILSIAAADLALPKIGLETLVLMASNSMTFKADFLNRVRMNTIQGYQIFSPIGFLMYPCKFAGFCKECESCDVSQSTGYFDRTNYDVVSFYRNRLAYQGIDHEVVPVTYVNLLRNESSLSKPAPAIPTPASSPYQQPVASADYELSTSPSSCLQKCSSLQTDPLSFEDAKQTSYETGRDYSSDSNFLDSSVDAPIRNSVKTPLGPKIQDGKCSSTGKNTCWNFKKNGFSAFTVFFRICRILWKVLS</sequence>
<dbReference type="EnsemblMetazoa" id="MESCA009878-RA">
    <property type="protein sequence ID" value="MESCA009878-PA"/>
    <property type="gene ID" value="MESCA009878"/>
</dbReference>
<dbReference type="PANTHER" id="PTHR12369:SF13">
    <property type="entry name" value="HEXOSYLTRANSFERASE"/>
    <property type="match status" value="1"/>
</dbReference>
<organism evidence="10 11">
    <name type="scientific">Megaselia scalaris</name>
    <name type="common">Humpbacked fly</name>
    <name type="synonym">Phora scalaris</name>
    <dbReference type="NCBI Taxonomy" id="36166"/>
    <lineage>
        <taxon>Eukaryota</taxon>
        <taxon>Metazoa</taxon>
        <taxon>Ecdysozoa</taxon>
        <taxon>Arthropoda</taxon>
        <taxon>Hexapoda</taxon>
        <taxon>Insecta</taxon>
        <taxon>Pterygota</taxon>
        <taxon>Neoptera</taxon>
        <taxon>Endopterygota</taxon>
        <taxon>Diptera</taxon>
        <taxon>Brachycera</taxon>
        <taxon>Muscomorpha</taxon>
        <taxon>Platypezoidea</taxon>
        <taxon>Phoridae</taxon>
        <taxon>Megaseliini</taxon>
        <taxon>Megaselia</taxon>
    </lineage>
</organism>
<dbReference type="InterPro" id="IPR051227">
    <property type="entry name" value="CS_glycosyltransferase"/>
</dbReference>
<dbReference type="GO" id="GO:0047238">
    <property type="term" value="F:glucuronosyl-N-acetylgalactosaminyl-proteoglycan 4-beta-N-acetylgalactosaminyltransferase activity"/>
    <property type="evidence" value="ECO:0007669"/>
    <property type="project" value="TreeGrafter"/>
</dbReference>
<comment type="subcellular location">
    <subcellularLocation>
        <location evidence="1 9">Golgi apparatus</location>
        <location evidence="1 9">Golgi stack membrane</location>
        <topology evidence="1 9">Single-pass type II membrane protein</topology>
    </subcellularLocation>
</comment>
<dbReference type="EMBL" id="CAQQ02054198">
    <property type="status" value="NOT_ANNOTATED_CDS"/>
    <property type="molecule type" value="Genomic_DNA"/>
</dbReference>
<evidence type="ECO:0000256" key="3">
    <source>
        <dbReference type="ARBA" id="ARBA00022679"/>
    </source>
</evidence>
<evidence type="ECO:0000313" key="11">
    <source>
        <dbReference type="Proteomes" id="UP000015102"/>
    </source>
</evidence>
<keyword evidence="11" id="KW-1185">Reference proteome</keyword>
<dbReference type="EC" id="2.4.1.-" evidence="9"/>
<proteinExistence type="inferred from homology"/>
<name>T1H127_MEGSC</name>
<keyword evidence="6" id="KW-1133">Transmembrane helix</keyword>
<protein>
    <recommendedName>
        <fullName evidence="9">Hexosyltransferase</fullName>
        <ecNumber evidence="9">2.4.1.-</ecNumber>
    </recommendedName>
</protein>
<keyword evidence="5 9" id="KW-0735">Signal-anchor</keyword>
<comment type="similarity">
    <text evidence="2 9">Belongs to the chondroitin N-acetylgalactosaminyltransferase family.</text>
</comment>
<keyword evidence="3 9" id="KW-0808">Transferase</keyword>
<dbReference type="Pfam" id="PF05679">
    <property type="entry name" value="CHGN"/>
    <property type="match status" value="1"/>
</dbReference>
<reference evidence="10" key="2">
    <citation type="submission" date="2015-06" db="UniProtKB">
        <authorList>
            <consortium name="EnsemblMetazoa"/>
        </authorList>
    </citation>
    <scope>IDENTIFICATION</scope>
</reference>
<dbReference type="HOGENOM" id="CLU_895136_0_0_1"/>
<dbReference type="PANTHER" id="PTHR12369">
    <property type="entry name" value="CHONDROITIN SYNTHASE"/>
    <property type="match status" value="1"/>
</dbReference>
<accession>T1H127</accession>